<reference evidence="11" key="2">
    <citation type="submission" date="2025-09" db="UniProtKB">
        <authorList>
            <consortium name="Ensembl"/>
        </authorList>
    </citation>
    <scope>IDENTIFICATION</scope>
</reference>
<keyword evidence="10" id="KW-0443">Lipid metabolism</keyword>
<dbReference type="GO" id="GO:0005524">
    <property type="term" value="F:ATP binding"/>
    <property type="evidence" value="ECO:0007669"/>
    <property type="project" value="UniProtKB-KW"/>
</dbReference>
<comment type="subcellular location">
    <subcellularLocation>
        <location evidence="1">Cytoplasm</location>
        <location evidence="1">Cytosol</location>
    </subcellularLocation>
</comment>
<dbReference type="Gene3D" id="3.30.300.30">
    <property type="match status" value="1"/>
</dbReference>
<keyword evidence="12" id="KW-1185">Reference proteome</keyword>
<dbReference type="FunFam" id="3.30.300.30:FF:000037">
    <property type="entry name" value="acetoacetyl-CoA synthetase"/>
    <property type="match status" value="1"/>
</dbReference>
<dbReference type="AlphaFoldDB" id="A0A8C6Y9Y4"/>
<keyword evidence="9" id="KW-0067">ATP-binding</keyword>
<dbReference type="InterPro" id="IPR042099">
    <property type="entry name" value="ANL_N_sf"/>
</dbReference>
<dbReference type="OrthoDB" id="10253869at2759"/>
<evidence type="ECO:0000256" key="8">
    <source>
        <dbReference type="ARBA" id="ARBA00022832"/>
    </source>
</evidence>
<evidence type="ECO:0000313" key="12">
    <source>
        <dbReference type="Proteomes" id="UP000694559"/>
    </source>
</evidence>
<proteinExistence type="inferred from homology"/>
<evidence type="ECO:0000256" key="1">
    <source>
        <dbReference type="ARBA" id="ARBA00004514"/>
    </source>
</evidence>
<dbReference type="GO" id="GO:0005829">
    <property type="term" value="C:cytosol"/>
    <property type="evidence" value="ECO:0007669"/>
    <property type="project" value="UniProtKB-SubCell"/>
</dbReference>
<dbReference type="GeneTree" id="ENSGT00940000156044"/>
<keyword evidence="5" id="KW-0963">Cytoplasm</keyword>
<evidence type="ECO:0000256" key="4">
    <source>
        <dbReference type="ARBA" id="ARBA00015326"/>
    </source>
</evidence>
<evidence type="ECO:0000256" key="10">
    <source>
        <dbReference type="ARBA" id="ARBA00023098"/>
    </source>
</evidence>
<dbReference type="SUPFAM" id="SSF56801">
    <property type="entry name" value="Acetyl-CoA synthetase-like"/>
    <property type="match status" value="1"/>
</dbReference>
<evidence type="ECO:0000256" key="6">
    <source>
        <dbReference type="ARBA" id="ARBA00022598"/>
    </source>
</evidence>
<dbReference type="EC" id="6.2.1.16" evidence="3"/>
<accession>A0A8C6Y9Y4</accession>
<reference evidence="11" key="1">
    <citation type="submission" date="2025-08" db="UniProtKB">
        <authorList>
            <consortium name="Ensembl"/>
        </authorList>
    </citation>
    <scope>IDENTIFICATION</scope>
</reference>
<keyword evidence="8" id="KW-0276">Fatty acid metabolism</keyword>
<protein>
    <recommendedName>
        <fullName evidence="4">Acetoacetyl-CoA synthetase</fullName>
        <ecNumber evidence="3">6.2.1.16</ecNumber>
    </recommendedName>
</protein>
<organism evidence="11 12">
    <name type="scientific">Naja naja</name>
    <name type="common">Indian cobra</name>
    <dbReference type="NCBI Taxonomy" id="35670"/>
    <lineage>
        <taxon>Eukaryota</taxon>
        <taxon>Metazoa</taxon>
        <taxon>Chordata</taxon>
        <taxon>Craniata</taxon>
        <taxon>Vertebrata</taxon>
        <taxon>Euteleostomi</taxon>
        <taxon>Lepidosauria</taxon>
        <taxon>Squamata</taxon>
        <taxon>Bifurcata</taxon>
        <taxon>Unidentata</taxon>
        <taxon>Episquamata</taxon>
        <taxon>Toxicofera</taxon>
        <taxon>Serpentes</taxon>
        <taxon>Colubroidea</taxon>
        <taxon>Elapidae</taxon>
        <taxon>Elapinae</taxon>
        <taxon>Naja</taxon>
    </lineage>
</organism>
<dbReference type="OMA" id="ESHPYFI"/>
<keyword evidence="7" id="KW-0547">Nucleotide-binding</keyword>
<evidence type="ECO:0000256" key="7">
    <source>
        <dbReference type="ARBA" id="ARBA00022741"/>
    </source>
</evidence>
<evidence type="ECO:0000256" key="2">
    <source>
        <dbReference type="ARBA" id="ARBA00006432"/>
    </source>
</evidence>
<comment type="similarity">
    <text evidence="2">Belongs to the ATP-dependent AMP-binding enzyme family.</text>
</comment>
<dbReference type="InterPro" id="IPR045851">
    <property type="entry name" value="AMP-bd_C_sf"/>
</dbReference>
<dbReference type="GO" id="GO:0032024">
    <property type="term" value="P:positive regulation of insulin secretion"/>
    <property type="evidence" value="ECO:0007669"/>
    <property type="project" value="TreeGrafter"/>
</dbReference>
<dbReference type="GO" id="GO:0030729">
    <property type="term" value="F:acetoacetate-CoA ligase activity"/>
    <property type="evidence" value="ECO:0007669"/>
    <property type="project" value="UniProtKB-EC"/>
</dbReference>
<evidence type="ECO:0000256" key="9">
    <source>
        <dbReference type="ARBA" id="ARBA00022840"/>
    </source>
</evidence>
<sequence length="238" mass="26925">AREDGPGFTLLVFSPQGETHNLQTLHTILSTGSPLKPQSYEYVYKHIKSSVLLGSISGTRQPCARLGRYKQGEPVWGESGELVCTKPMPCQPTHFWNDENGNKYRKAYFSRFSGMWHLGFLIYNIVEAFEEVSDSLCVPQYNKHGEERVVLFLKMGTNHEFRPDLVKRIREAIRVALSARHVPSLILETGGIPYTLSGKKVEVAVKQVIAGKEVAKRDVFSNPEALDLYRNIPELQDF</sequence>
<dbReference type="Proteomes" id="UP000694559">
    <property type="component" value="Unplaced"/>
</dbReference>
<dbReference type="GO" id="GO:0006631">
    <property type="term" value="P:fatty acid metabolic process"/>
    <property type="evidence" value="ECO:0007669"/>
    <property type="project" value="UniProtKB-KW"/>
</dbReference>
<keyword evidence="6" id="KW-0436">Ligase</keyword>
<dbReference type="PANTHER" id="PTHR42921:SF1">
    <property type="entry name" value="ACETOACETYL-COA SYNTHETASE"/>
    <property type="match status" value="1"/>
</dbReference>
<evidence type="ECO:0000256" key="3">
    <source>
        <dbReference type="ARBA" id="ARBA00012988"/>
    </source>
</evidence>
<name>A0A8C6Y9Y4_NAJNA</name>
<dbReference type="PANTHER" id="PTHR42921">
    <property type="entry name" value="ACETOACETYL-COA SYNTHETASE"/>
    <property type="match status" value="1"/>
</dbReference>
<dbReference type="Ensembl" id="ENSNNAT00000027133.1">
    <property type="protein sequence ID" value="ENSNNAP00000025884.1"/>
    <property type="gene ID" value="ENSNNAG00000016866.1"/>
</dbReference>
<evidence type="ECO:0000256" key="5">
    <source>
        <dbReference type="ARBA" id="ARBA00022490"/>
    </source>
</evidence>
<dbReference type="Gene3D" id="3.40.50.12780">
    <property type="entry name" value="N-terminal domain of ligase-like"/>
    <property type="match status" value="1"/>
</dbReference>
<evidence type="ECO:0000313" key="11">
    <source>
        <dbReference type="Ensembl" id="ENSNNAP00000025884.1"/>
    </source>
</evidence>